<evidence type="ECO:0000256" key="1">
    <source>
        <dbReference type="SAM" id="MobiDB-lite"/>
    </source>
</evidence>
<evidence type="ECO:0000256" key="2">
    <source>
        <dbReference type="SAM" id="SignalP"/>
    </source>
</evidence>
<keyword evidence="2" id="KW-0732">Signal</keyword>
<evidence type="ECO:0000313" key="4">
    <source>
        <dbReference type="Proteomes" id="UP000278006"/>
    </source>
</evidence>
<feature type="region of interest" description="Disordered" evidence="1">
    <location>
        <begin position="112"/>
        <end position="131"/>
    </location>
</feature>
<feature type="signal peptide" evidence="2">
    <location>
        <begin position="1"/>
        <end position="31"/>
    </location>
</feature>
<name>A0A3M6QP99_9BURK</name>
<keyword evidence="4" id="KW-1185">Reference proteome</keyword>
<organism evidence="3 4">
    <name type="scientific">Corticibacter populi</name>
    <dbReference type="NCBI Taxonomy" id="1550736"/>
    <lineage>
        <taxon>Bacteria</taxon>
        <taxon>Pseudomonadati</taxon>
        <taxon>Pseudomonadota</taxon>
        <taxon>Betaproteobacteria</taxon>
        <taxon>Burkholderiales</taxon>
        <taxon>Comamonadaceae</taxon>
        <taxon>Corticibacter</taxon>
    </lineage>
</organism>
<evidence type="ECO:0000313" key="3">
    <source>
        <dbReference type="EMBL" id="RMX04867.1"/>
    </source>
</evidence>
<gene>
    <name evidence="3" type="ORF">D8I35_13480</name>
</gene>
<evidence type="ECO:0008006" key="5">
    <source>
        <dbReference type="Google" id="ProtNLM"/>
    </source>
</evidence>
<dbReference type="EMBL" id="RDQO01000004">
    <property type="protein sequence ID" value="RMX04867.1"/>
    <property type="molecule type" value="Genomic_DNA"/>
</dbReference>
<comment type="caution">
    <text evidence="3">The sequence shown here is derived from an EMBL/GenBank/DDBJ whole genome shotgun (WGS) entry which is preliminary data.</text>
</comment>
<dbReference type="AlphaFoldDB" id="A0A3M6QP99"/>
<accession>A0A3M6QP99</accession>
<feature type="compositionally biased region" description="Low complexity" evidence="1">
    <location>
        <begin position="75"/>
        <end position="99"/>
    </location>
</feature>
<dbReference type="Proteomes" id="UP000278006">
    <property type="component" value="Unassembled WGS sequence"/>
</dbReference>
<protein>
    <recommendedName>
        <fullName evidence="5">DUF4124 domain-containing protein</fullName>
    </recommendedName>
</protein>
<proteinExistence type="predicted"/>
<feature type="region of interest" description="Disordered" evidence="1">
    <location>
        <begin position="53"/>
        <end position="103"/>
    </location>
</feature>
<feature type="chain" id="PRO_5018140095" description="DUF4124 domain-containing protein" evidence="2">
    <location>
        <begin position="32"/>
        <end position="151"/>
    </location>
</feature>
<reference evidence="3 4" key="1">
    <citation type="submission" date="2018-10" db="EMBL/GenBank/DDBJ databases">
        <title>Draft genome of Cortibacter populi DSM10536.</title>
        <authorList>
            <person name="Bernier A.-M."/>
            <person name="Bernard K."/>
        </authorList>
    </citation>
    <scope>NUCLEOTIDE SEQUENCE [LARGE SCALE GENOMIC DNA]</scope>
    <source>
        <strain evidence="3 4">DSM 105136</strain>
    </source>
</reference>
<sequence>MTTKAMALAHRLLQRACLMPICLIPAGPAMAAEPLLCSEHNVQYIIGGMRESATGPSGMDGRCSSGMEKSTTTTLAGGVAASPAKAGAGALPAARPRVVPNDDERRLILEHELSREQQSLEALPPDSADHDARRLRIEENLRSIRSELDRL</sequence>
<dbReference type="RefSeq" id="WP_122230194.1">
    <property type="nucleotide sequence ID" value="NZ_RDQO01000004.1"/>
</dbReference>